<dbReference type="KEGG" id="tep:TepRe1_2300"/>
<dbReference type="EMBL" id="HF563609">
    <property type="protein sequence ID" value="CCP27322.1"/>
    <property type="molecule type" value="Genomic_DNA"/>
</dbReference>
<gene>
    <name evidence="1" type="ordered locus">TEPIRE1_2472</name>
</gene>
<evidence type="ECO:0000313" key="1">
    <source>
        <dbReference type="EMBL" id="CCP27322.1"/>
    </source>
</evidence>
<accession>L0S660</accession>
<organism evidence="1 2">
    <name type="scientific">Tepidanaerobacter acetatoxydans (strain DSM 21804 / JCM 16047 / Re1)</name>
    <dbReference type="NCBI Taxonomy" id="1209989"/>
    <lineage>
        <taxon>Bacteria</taxon>
        <taxon>Bacillati</taxon>
        <taxon>Bacillota</taxon>
        <taxon>Clostridia</taxon>
        <taxon>Thermosediminibacterales</taxon>
        <taxon>Tepidanaerobacteraceae</taxon>
        <taxon>Tepidanaerobacter</taxon>
    </lineage>
</organism>
<dbReference type="OrthoDB" id="6384928at2"/>
<name>F4LSM5_TEPAE</name>
<protein>
    <submittedName>
        <fullName evidence="1">Uncharacterized protein</fullName>
    </submittedName>
</protein>
<sequence length="249" mass="29340">MDKYSEVIKNYLDYKDKYFCDDCLSKLLSIEPRQTINAVCNKLFRQDMISRRKGECSYCKKIKIVNGISHTYNNEVVNNAVSSQNHRSNLQNINNNGVFSRLPFDKFENRVGLYLNKKCKDSFYEKPLIVGVNKVHKFDLVSLDNSIVAECKSYTWTKDDNFPSAKISTAIEAVFYLSRIIAERKVIVFQDDFNKKGESLVETFIRRYDGILDDVEVWRYLVGESIEYDRIEIKREGKECWYKNYINKR</sequence>
<dbReference type="KEGG" id="tae:TepiRe1_2472"/>
<dbReference type="Proteomes" id="UP000010802">
    <property type="component" value="Chromosome"/>
</dbReference>
<reference evidence="2" key="1">
    <citation type="journal article" date="2013" name="Genome Announc.">
        <title>First genome sequence of a syntrophic acetate-oxidizing bacterium, Tepidanaerobacter acetatoxydans strain Re1.</title>
        <authorList>
            <person name="Manzoor S."/>
            <person name="Bongcam-Rudloff E."/>
            <person name="Schnurer A."/>
            <person name="Muller B."/>
        </authorList>
    </citation>
    <scope>NUCLEOTIDE SEQUENCE [LARGE SCALE GENOMIC DNA]</scope>
    <source>
        <strain evidence="2">Re1</strain>
    </source>
</reference>
<dbReference type="HOGENOM" id="CLU_1115329_0_0_9"/>
<keyword evidence="2" id="KW-1185">Reference proteome</keyword>
<dbReference type="RefSeq" id="WP_013779334.1">
    <property type="nucleotide sequence ID" value="NC_015519.1"/>
</dbReference>
<dbReference type="PATRIC" id="fig|1209989.3.peg.2841"/>
<dbReference type="STRING" id="1209989.TepRe1_2300"/>
<evidence type="ECO:0000313" key="2">
    <source>
        <dbReference type="Proteomes" id="UP000010802"/>
    </source>
</evidence>
<proteinExistence type="predicted"/>
<accession>F4LSM5</accession>
<dbReference type="eggNOG" id="ENOG5032NIW">
    <property type="taxonomic scope" value="Bacteria"/>
</dbReference>
<dbReference type="AlphaFoldDB" id="F4LSM5"/>